<sequence length="104" mass="11429">MLAQNDSGTQKHLSQPDKPNPDGDETWNQDKVKEELKTRKVNPYSTISSVSVSVDFGIGKVTTVSISGDAGSKNFSANEFINYFNLRAPANIQIVGPLFNVEKR</sequence>
<reference evidence="2 3" key="1">
    <citation type="journal article" date="2016" name="Nat. Commun.">
        <title>Thousands of microbial genomes shed light on interconnected biogeochemical processes in an aquifer system.</title>
        <authorList>
            <person name="Anantharaman K."/>
            <person name="Brown C.T."/>
            <person name="Hug L.A."/>
            <person name="Sharon I."/>
            <person name="Castelle C.J."/>
            <person name="Probst A.J."/>
            <person name="Thomas B.C."/>
            <person name="Singh A."/>
            <person name="Wilkins M.J."/>
            <person name="Karaoz U."/>
            <person name="Brodie E.L."/>
            <person name="Williams K.H."/>
            <person name="Hubbard S.S."/>
            <person name="Banfield J.F."/>
        </authorList>
    </citation>
    <scope>NUCLEOTIDE SEQUENCE [LARGE SCALE GENOMIC DNA]</scope>
</reference>
<proteinExistence type="predicted"/>
<feature type="compositionally biased region" description="Polar residues" evidence="1">
    <location>
        <begin position="1"/>
        <end position="13"/>
    </location>
</feature>
<dbReference type="AlphaFoldDB" id="A0A1F5FVW8"/>
<name>A0A1F5FVW8_9BACT</name>
<evidence type="ECO:0000313" key="2">
    <source>
        <dbReference type="EMBL" id="OGD83767.1"/>
    </source>
</evidence>
<evidence type="ECO:0000313" key="3">
    <source>
        <dbReference type="Proteomes" id="UP000179237"/>
    </source>
</evidence>
<accession>A0A1F5FVW8</accession>
<gene>
    <name evidence="2" type="ORF">A2572_00935</name>
</gene>
<protein>
    <submittedName>
        <fullName evidence="2">Uncharacterized protein</fullName>
    </submittedName>
</protein>
<dbReference type="Proteomes" id="UP000179237">
    <property type="component" value="Unassembled WGS sequence"/>
</dbReference>
<comment type="caution">
    <text evidence="2">The sequence shown here is derived from an EMBL/GenBank/DDBJ whole genome shotgun (WGS) entry which is preliminary data.</text>
</comment>
<dbReference type="EMBL" id="MFAQ01000009">
    <property type="protein sequence ID" value="OGD83767.1"/>
    <property type="molecule type" value="Genomic_DNA"/>
</dbReference>
<evidence type="ECO:0000256" key="1">
    <source>
        <dbReference type="SAM" id="MobiDB-lite"/>
    </source>
</evidence>
<feature type="region of interest" description="Disordered" evidence="1">
    <location>
        <begin position="1"/>
        <end position="30"/>
    </location>
</feature>
<organism evidence="2 3">
    <name type="scientific">Candidatus Collierbacteria bacterium RIFOXYD1_FULL_40_9</name>
    <dbReference type="NCBI Taxonomy" id="1817731"/>
    <lineage>
        <taxon>Bacteria</taxon>
        <taxon>Candidatus Collieribacteriota</taxon>
    </lineage>
</organism>